<evidence type="ECO:0000313" key="1">
    <source>
        <dbReference type="EMBL" id="CAF0743630.1"/>
    </source>
</evidence>
<proteinExistence type="predicted"/>
<comment type="caution">
    <text evidence="1">The sequence shown here is derived from an EMBL/GenBank/DDBJ whole genome shotgun (WGS) entry which is preliminary data.</text>
</comment>
<accession>A0A813NTS6</accession>
<dbReference type="AlphaFoldDB" id="A0A813NTS6"/>
<protein>
    <submittedName>
        <fullName evidence="1">Uncharacterized protein</fullName>
    </submittedName>
</protein>
<organism evidence="1 2">
    <name type="scientific">Brachionus calyciflorus</name>
    <dbReference type="NCBI Taxonomy" id="104777"/>
    <lineage>
        <taxon>Eukaryota</taxon>
        <taxon>Metazoa</taxon>
        <taxon>Spiralia</taxon>
        <taxon>Gnathifera</taxon>
        <taxon>Rotifera</taxon>
        <taxon>Eurotatoria</taxon>
        <taxon>Monogononta</taxon>
        <taxon>Pseudotrocha</taxon>
        <taxon>Ploima</taxon>
        <taxon>Brachionidae</taxon>
        <taxon>Brachionus</taxon>
    </lineage>
</organism>
<gene>
    <name evidence="1" type="ORF">OXX778_LOCUS3525</name>
</gene>
<dbReference type="EMBL" id="CAJNOC010000315">
    <property type="protein sequence ID" value="CAF0743630.1"/>
    <property type="molecule type" value="Genomic_DNA"/>
</dbReference>
<name>A0A813NTS6_9BILA</name>
<dbReference type="Proteomes" id="UP000663879">
    <property type="component" value="Unassembled WGS sequence"/>
</dbReference>
<sequence>MRTLSENSDEVPRRIMSKCVDELINEEEIAVCSSNDAYRQFISRIKKVKKPYFLQISQPESLKQINMNN</sequence>
<reference evidence="1" key="1">
    <citation type="submission" date="2021-02" db="EMBL/GenBank/DDBJ databases">
        <authorList>
            <person name="Nowell W R."/>
        </authorList>
    </citation>
    <scope>NUCLEOTIDE SEQUENCE</scope>
    <source>
        <strain evidence="1">Ploen Becks lab</strain>
    </source>
</reference>
<keyword evidence="2" id="KW-1185">Reference proteome</keyword>
<evidence type="ECO:0000313" key="2">
    <source>
        <dbReference type="Proteomes" id="UP000663879"/>
    </source>
</evidence>